<gene>
    <name evidence="1" type="ORF">GGQ55_000370</name>
</gene>
<dbReference type="Proteomes" id="UP000541969">
    <property type="component" value="Unassembled WGS sequence"/>
</dbReference>
<dbReference type="PANTHER" id="PTHR38436:SF1">
    <property type="entry name" value="ESTER CYCLASE"/>
    <property type="match status" value="1"/>
</dbReference>
<dbReference type="PANTHER" id="PTHR38436">
    <property type="entry name" value="POLYKETIDE CYCLASE SNOAL-LIKE DOMAIN"/>
    <property type="match status" value="1"/>
</dbReference>
<reference evidence="1 2" key="1">
    <citation type="submission" date="2020-07" db="EMBL/GenBank/DDBJ databases">
        <title>Sequencing the genomes of 1000 actinobacteria strains.</title>
        <authorList>
            <person name="Klenk H.-P."/>
        </authorList>
    </citation>
    <scope>NUCLEOTIDE SEQUENCE [LARGE SCALE GENOMIC DNA]</scope>
    <source>
        <strain evidence="1 2">DSM 104001</strain>
    </source>
</reference>
<evidence type="ECO:0000313" key="1">
    <source>
        <dbReference type="EMBL" id="NYJ04092.1"/>
    </source>
</evidence>
<sequence length="142" mass="15324">MTLEQLVDRHYAEINSGDFSDVAEIFGADVVTQVPGSAPMSGIDPFVAYGQGFLRAFPDGRIHRDRYVEAGDRIIVEGRFTGTNTGPLETPAGDLPPTGRSLELPFADAFRVVDGRITEHRIYYDLGGMLAQLGLAPEPASA</sequence>
<dbReference type="RefSeq" id="WP_179714855.1">
    <property type="nucleotide sequence ID" value="NZ_JACBZT010000001.1"/>
</dbReference>
<dbReference type="EMBL" id="JACBZT010000001">
    <property type="protein sequence ID" value="NYJ04092.1"/>
    <property type="molecule type" value="Genomic_DNA"/>
</dbReference>
<evidence type="ECO:0000313" key="2">
    <source>
        <dbReference type="Proteomes" id="UP000541969"/>
    </source>
</evidence>
<dbReference type="InterPro" id="IPR032710">
    <property type="entry name" value="NTF2-like_dom_sf"/>
</dbReference>
<organism evidence="1 2">
    <name type="scientific">Petropleomorpha daqingensis</name>
    <dbReference type="NCBI Taxonomy" id="2026353"/>
    <lineage>
        <taxon>Bacteria</taxon>
        <taxon>Bacillati</taxon>
        <taxon>Actinomycetota</taxon>
        <taxon>Actinomycetes</taxon>
        <taxon>Geodermatophilales</taxon>
        <taxon>Geodermatophilaceae</taxon>
        <taxon>Petropleomorpha</taxon>
    </lineage>
</organism>
<dbReference type="InterPro" id="IPR009959">
    <property type="entry name" value="Cyclase_SnoaL-like"/>
</dbReference>
<proteinExistence type="predicted"/>
<name>A0A853CBU1_9ACTN</name>
<dbReference type="Gene3D" id="3.10.450.50">
    <property type="match status" value="1"/>
</dbReference>
<dbReference type="SUPFAM" id="SSF54427">
    <property type="entry name" value="NTF2-like"/>
    <property type="match status" value="1"/>
</dbReference>
<dbReference type="AlphaFoldDB" id="A0A853CBU1"/>
<dbReference type="GO" id="GO:0016853">
    <property type="term" value="F:isomerase activity"/>
    <property type="evidence" value="ECO:0007669"/>
    <property type="project" value="UniProtKB-KW"/>
</dbReference>
<comment type="caution">
    <text evidence="1">The sequence shown here is derived from an EMBL/GenBank/DDBJ whole genome shotgun (WGS) entry which is preliminary data.</text>
</comment>
<keyword evidence="2" id="KW-1185">Reference proteome</keyword>
<accession>A0A853CBU1</accession>
<dbReference type="GO" id="GO:0030638">
    <property type="term" value="P:polyketide metabolic process"/>
    <property type="evidence" value="ECO:0007669"/>
    <property type="project" value="InterPro"/>
</dbReference>
<dbReference type="Pfam" id="PF07366">
    <property type="entry name" value="SnoaL"/>
    <property type="match status" value="1"/>
</dbReference>
<protein>
    <submittedName>
        <fullName evidence="1">Steroid delta-isomerase-like uncharacterized protein</fullName>
    </submittedName>
</protein>
<keyword evidence="1" id="KW-0413">Isomerase</keyword>